<dbReference type="EMBL" id="JAPTMU010000007">
    <property type="protein sequence ID" value="KAJ4940332.1"/>
    <property type="molecule type" value="Genomic_DNA"/>
</dbReference>
<reference evidence="2" key="1">
    <citation type="submission" date="2022-11" db="EMBL/GenBank/DDBJ databases">
        <title>Chromosome-level genome of Pogonophryne albipinna.</title>
        <authorList>
            <person name="Jo E."/>
        </authorList>
    </citation>
    <scope>NUCLEOTIDE SEQUENCE</scope>
    <source>
        <strain evidence="2">SGF0006</strain>
        <tissue evidence="2">Muscle</tissue>
    </source>
</reference>
<comment type="caution">
    <text evidence="2">The sequence shown here is derived from an EMBL/GenBank/DDBJ whole genome shotgun (WGS) entry which is preliminary data.</text>
</comment>
<feature type="non-terminal residue" evidence="2">
    <location>
        <position position="1"/>
    </location>
</feature>
<gene>
    <name evidence="2" type="ORF">JOQ06_026640</name>
</gene>
<sequence>MSHAIPKTQDKSRHQRICLAAVSISRKIYNWTLLSAGFDVGEEADGGSRTTETPSERERGVGLMNGIGSGGKSGHPVQLAICSPGPCSRSSVTGHSDGVTPGI</sequence>
<protein>
    <submittedName>
        <fullName evidence="2">Uncharacterized protein</fullName>
    </submittedName>
</protein>
<evidence type="ECO:0000313" key="2">
    <source>
        <dbReference type="EMBL" id="KAJ4940332.1"/>
    </source>
</evidence>
<name>A0AAD6FMY7_9TELE</name>
<proteinExistence type="predicted"/>
<dbReference type="AlphaFoldDB" id="A0AAD6FMY7"/>
<organism evidence="2 3">
    <name type="scientific">Pogonophryne albipinna</name>
    <dbReference type="NCBI Taxonomy" id="1090488"/>
    <lineage>
        <taxon>Eukaryota</taxon>
        <taxon>Metazoa</taxon>
        <taxon>Chordata</taxon>
        <taxon>Craniata</taxon>
        <taxon>Vertebrata</taxon>
        <taxon>Euteleostomi</taxon>
        <taxon>Actinopterygii</taxon>
        <taxon>Neopterygii</taxon>
        <taxon>Teleostei</taxon>
        <taxon>Neoteleostei</taxon>
        <taxon>Acanthomorphata</taxon>
        <taxon>Eupercaria</taxon>
        <taxon>Perciformes</taxon>
        <taxon>Notothenioidei</taxon>
        <taxon>Pogonophryne</taxon>
    </lineage>
</organism>
<evidence type="ECO:0000313" key="3">
    <source>
        <dbReference type="Proteomes" id="UP001219934"/>
    </source>
</evidence>
<accession>A0AAD6FMY7</accession>
<dbReference type="Proteomes" id="UP001219934">
    <property type="component" value="Unassembled WGS sequence"/>
</dbReference>
<keyword evidence="3" id="KW-1185">Reference proteome</keyword>
<evidence type="ECO:0000256" key="1">
    <source>
        <dbReference type="SAM" id="MobiDB-lite"/>
    </source>
</evidence>
<feature type="region of interest" description="Disordered" evidence="1">
    <location>
        <begin position="40"/>
        <end position="75"/>
    </location>
</feature>
<feature type="compositionally biased region" description="Gly residues" evidence="1">
    <location>
        <begin position="63"/>
        <end position="73"/>
    </location>
</feature>